<dbReference type="CDD" id="cd00093">
    <property type="entry name" value="HTH_XRE"/>
    <property type="match status" value="1"/>
</dbReference>
<dbReference type="InterPro" id="IPR001387">
    <property type="entry name" value="Cro/C1-type_HTH"/>
</dbReference>
<accession>A0A1F5X2S1</accession>
<dbReference type="Pfam" id="PF01381">
    <property type="entry name" value="HTH_3"/>
    <property type="match status" value="1"/>
</dbReference>
<name>A0A1F5X2S1_9BACT</name>
<proteinExistence type="predicted"/>
<dbReference type="AlphaFoldDB" id="A0A1F5X2S1"/>
<evidence type="ECO:0000313" key="2">
    <source>
        <dbReference type="EMBL" id="OGF82197.1"/>
    </source>
</evidence>
<dbReference type="Proteomes" id="UP000178684">
    <property type="component" value="Unassembled WGS sequence"/>
</dbReference>
<comment type="caution">
    <text evidence="2">The sequence shown here is derived from an EMBL/GenBank/DDBJ whole genome shotgun (WGS) entry which is preliminary data.</text>
</comment>
<gene>
    <name evidence="2" type="ORF">A3B18_04100</name>
</gene>
<dbReference type="InterPro" id="IPR010982">
    <property type="entry name" value="Lambda_DNA-bd_dom_sf"/>
</dbReference>
<organism evidence="2 3">
    <name type="scientific">Candidatus Giovannonibacteria bacterium RIFCSPLOWO2_01_FULL_46_13</name>
    <dbReference type="NCBI Taxonomy" id="1798352"/>
    <lineage>
        <taxon>Bacteria</taxon>
        <taxon>Candidatus Giovannoniibacteriota</taxon>
    </lineage>
</organism>
<dbReference type="SUPFAM" id="SSF47413">
    <property type="entry name" value="lambda repressor-like DNA-binding domains"/>
    <property type="match status" value="1"/>
</dbReference>
<sequence length="95" mass="10979">MKKLKLIPFEKVKKDALKDPEVKKAYDDLELEFTLKAFMMQKRIDEGITQKELARRAKTKQSAISRFESGNYNPSLAWVNNLAHALNAEVRISLK</sequence>
<evidence type="ECO:0000313" key="3">
    <source>
        <dbReference type="Proteomes" id="UP000178684"/>
    </source>
</evidence>
<dbReference type="PROSITE" id="PS50943">
    <property type="entry name" value="HTH_CROC1"/>
    <property type="match status" value="1"/>
</dbReference>
<protein>
    <recommendedName>
        <fullName evidence="1">HTH cro/C1-type domain-containing protein</fullName>
    </recommendedName>
</protein>
<dbReference type="Gene3D" id="1.10.260.40">
    <property type="entry name" value="lambda repressor-like DNA-binding domains"/>
    <property type="match status" value="1"/>
</dbReference>
<dbReference type="GO" id="GO:0003677">
    <property type="term" value="F:DNA binding"/>
    <property type="evidence" value="ECO:0007669"/>
    <property type="project" value="InterPro"/>
</dbReference>
<reference evidence="2 3" key="1">
    <citation type="journal article" date="2016" name="Nat. Commun.">
        <title>Thousands of microbial genomes shed light on interconnected biogeochemical processes in an aquifer system.</title>
        <authorList>
            <person name="Anantharaman K."/>
            <person name="Brown C.T."/>
            <person name="Hug L.A."/>
            <person name="Sharon I."/>
            <person name="Castelle C.J."/>
            <person name="Probst A.J."/>
            <person name="Thomas B.C."/>
            <person name="Singh A."/>
            <person name="Wilkins M.J."/>
            <person name="Karaoz U."/>
            <person name="Brodie E.L."/>
            <person name="Williams K.H."/>
            <person name="Hubbard S.S."/>
            <person name="Banfield J.F."/>
        </authorList>
    </citation>
    <scope>NUCLEOTIDE SEQUENCE [LARGE SCALE GENOMIC DNA]</scope>
</reference>
<dbReference type="SMART" id="SM00530">
    <property type="entry name" value="HTH_XRE"/>
    <property type="match status" value="1"/>
</dbReference>
<dbReference type="EMBL" id="MFIE01000028">
    <property type="protein sequence ID" value="OGF82197.1"/>
    <property type="molecule type" value="Genomic_DNA"/>
</dbReference>
<evidence type="ECO:0000259" key="1">
    <source>
        <dbReference type="PROSITE" id="PS50943"/>
    </source>
</evidence>
<feature type="domain" description="HTH cro/C1-type" evidence="1">
    <location>
        <begin position="41"/>
        <end position="93"/>
    </location>
</feature>